<evidence type="ECO:0000256" key="3">
    <source>
        <dbReference type="ARBA" id="ARBA00022989"/>
    </source>
</evidence>
<dbReference type="PANTHER" id="PTHR20952">
    <property type="entry name" value="ADP-RIBOSYLATION-LIKE FACTOR 6-INTERACTING PROTEIN"/>
    <property type="match status" value="1"/>
</dbReference>
<dbReference type="InterPro" id="IPR052114">
    <property type="entry name" value="ER_autophagy_membrane_reg"/>
</dbReference>
<evidence type="ECO:0000256" key="2">
    <source>
        <dbReference type="ARBA" id="ARBA00022692"/>
    </source>
</evidence>
<reference evidence="7 8" key="1">
    <citation type="submission" date="2016-03" db="EMBL/GenBank/DDBJ databases">
        <title>Cyphomyrmex costatus WGS genome.</title>
        <authorList>
            <person name="Nygaard S."/>
            <person name="Hu H."/>
            <person name="Boomsma J."/>
            <person name="Zhang G."/>
        </authorList>
    </citation>
    <scope>NUCLEOTIDE SEQUENCE [LARGE SCALE GENOMIC DNA]</scope>
    <source>
        <strain evidence="7">MS0001</strain>
        <tissue evidence="7">Whole body</tissue>
    </source>
</reference>
<keyword evidence="8" id="KW-1185">Reference proteome</keyword>
<evidence type="ECO:0000256" key="4">
    <source>
        <dbReference type="ARBA" id="ARBA00023136"/>
    </source>
</evidence>
<feature type="non-terminal residue" evidence="7">
    <location>
        <position position="1"/>
    </location>
</feature>
<evidence type="ECO:0000313" key="7">
    <source>
        <dbReference type="EMBL" id="KYN06422.1"/>
    </source>
</evidence>
<dbReference type="EMBL" id="KQ977004">
    <property type="protein sequence ID" value="KYN06422.1"/>
    <property type="molecule type" value="Genomic_DNA"/>
</dbReference>
<keyword evidence="4 5" id="KW-0472">Membrane</keyword>
<feature type="transmembrane region" description="Helical" evidence="5">
    <location>
        <begin position="165"/>
        <end position="182"/>
    </location>
</feature>
<dbReference type="STRING" id="456900.A0A195D0M1"/>
<feature type="transmembrane region" description="Helical" evidence="5">
    <location>
        <begin position="142"/>
        <end position="159"/>
    </location>
</feature>
<dbReference type="GO" id="GO:0016020">
    <property type="term" value="C:membrane"/>
    <property type="evidence" value="ECO:0007669"/>
    <property type="project" value="UniProtKB-SubCell"/>
</dbReference>
<comment type="subcellular location">
    <subcellularLocation>
        <location evidence="1">Membrane</location>
        <topology evidence="1">Multi-pass membrane protein</topology>
    </subcellularLocation>
</comment>
<dbReference type="Pfam" id="PF24456">
    <property type="entry name" value="RHD_RETREG1-3"/>
    <property type="match status" value="1"/>
</dbReference>
<feature type="domain" description="RETREG1-3/ARL6IP-like N-terminal reticulon-homology" evidence="6">
    <location>
        <begin position="36"/>
        <end position="181"/>
    </location>
</feature>
<dbReference type="AlphaFoldDB" id="A0A195D0M1"/>
<proteinExistence type="predicted"/>
<evidence type="ECO:0000313" key="8">
    <source>
        <dbReference type="Proteomes" id="UP000078542"/>
    </source>
</evidence>
<name>A0A195D0M1_9HYME</name>
<evidence type="ECO:0000256" key="1">
    <source>
        <dbReference type="ARBA" id="ARBA00004141"/>
    </source>
</evidence>
<protein>
    <submittedName>
        <fullName evidence="7">ADP-ribosylation factor-like protein 6-interacting protein 1</fullName>
    </submittedName>
</protein>
<accession>A0A195D0M1</accession>
<dbReference type="GO" id="GO:0005783">
    <property type="term" value="C:endoplasmic reticulum"/>
    <property type="evidence" value="ECO:0007669"/>
    <property type="project" value="UniProtKB-ARBA"/>
</dbReference>
<dbReference type="PANTHER" id="PTHR20952:SF0">
    <property type="entry name" value="ADP-RIBOSYLATION FACTOR-LIKE PROTEIN 6-INTERACTING PROTEIN 1"/>
    <property type="match status" value="1"/>
</dbReference>
<dbReference type="Proteomes" id="UP000078542">
    <property type="component" value="Unassembled WGS sequence"/>
</dbReference>
<evidence type="ECO:0000256" key="5">
    <source>
        <dbReference type="SAM" id="Phobius"/>
    </source>
</evidence>
<organism evidence="7 8">
    <name type="scientific">Cyphomyrmex costatus</name>
    <dbReference type="NCBI Taxonomy" id="456900"/>
    <lineage>
        <taxon>Eukaryota</taxon>
        <taxon>Metazoa</taxon>
        <taxon>Ecdysozoa</taxon>
        <taxon>Arthropoda</taxon>
        <taxon>Hexapoda</taxon>
        <taxon>Insecta</taxon>
        <taxon>Pterygota</taxon>
        <taxon>Neoptera</taxon>
        <taxon>Endopterygota</taxon>
        <taxon>Hymenoptera</taxon>
        <taxon>Apocrita</taxon>
        <taxon>Aculeata</taxon>
        <taxon>Formicoidea</taxon>
        <taxon>Formicidae</taxon>
        <taxon>Myrmicinae</taxon>
        <taxon>Cyphomyrmex</taxon>
    </lineage>
</organism>
<evidence type="ECO:0000259" key="6">
    <source>
        <dbReference type="Pfam" id="PF24456"/>
    </source>
</evidence>
<keyword evidence="2 5" id="KW-0812">Transmembrane</keyword>
<dbReference type="InterPro" id="IPR057282">
    <property type="entry name" value="RETREG1-3-like_RHD"/>
</dbReference>
<sequence>NVAFVINFGVMTDDGAAEREKHMKQLKRRLECLRELILPLNSILLWERSWHPGLIVGFITMVFCSVWILQPSLLTAISLCLITFALGDYFVPTFTSILCDAQSWTGQKEKKLTEICQNLSTTILQLQSARTSLSKFRHDRPNIYYSVTILFLILFAWIGSTIDNLLLLYITVMAVVLMPGLRHKGRARWAVKYVYNNLIRRHSS</sequence>
<feature type="transmembrane region" description="Helical" evidence="5">
    <location>
        <begin position="76"/>
        <end position="101"/>
    </location>
</feature>
<keyword evidence="3 5" id="KW-1133">Transmembrane helix</keyword>
<feature type="transmembrane region" description="Helical" evidence="5">
    <location>
        <begin position="50"/>
        <end position="70"/>
    </location>
</feature>
<gene>
    <name evidence="7" type="ORF">ALC62_02496</name>
</gene>